<dbReference type="Proteomes" id="UP000286746">
    <property type="component" value="Unassembled WGS sequence"/>
</dbReference>
<feature type="domain" description="Ketoreductase" evidence="4">
    <location>
        <begin position="5"/>
        <end position="178"/>
    </location>
</feature>
<evidence type="ECO:0000256" key="3">
    <source>
        <dbReference type="RuleBase" id="RU000363"/>
    </source>
</evidence>
<dbReference type="Gene3D" id="3.40.50.720">
    <property type="entry name" value="NAD(P)-binding Rossmann-like Domain"/>
    <property type="match status" value="1"/>
</dbReference>
<dbReference type="NCBIfam" id="NF006776">
    <property type="entry name" value="PRK09291.1"/>
    <property type="match status" value="1"/>
</dbReference>
<gene>
    <name evidence="5" type="ORF">GKJPGBOP_00671</name>
</gene>
<accession>A0A401VVD9</accession>
<dbReference type="InterPro" id="IPR036291">
    <property type="entry name" value="NAD(P)-bd_dom_sf"/>
</dbReference>
<dbReference type="Pfam" id="PF00106">
    <property type="entry name" value="adh_short"/>
    <property type="match status" value="1"/>
</dbReference>
<reference evidence="5 6" key="1">
    <citation type="submission" date="2018-11" db="EMBL/GenBank/DDBJ databases">
        <title>Whole genome sequence of Streptomyces paromomycinus NBRC 15454(T).</title>
        <authorList>
            <person name="Komaki H."/>
            <person name="Tamura T."/>
        </authorList>
    </citation>
    <scope>NUCLEOTIDE SEQUENCE [LARGE SCALE GENOMIC DNA]</scope>
    <source>
        <strain evidence="5 6">NBRC 15454</strain>
    </source>
</reference>
<dbReference type="PROSITE" id="PS00061">
    <property type="entry name" value="ADH_SHORT"/>
    <property type="match status" value="1"/>
</dbReference>
<evidence type="ECO:0000256" key="2">
    <source>
        <dbReference type="ARBA" id="ARBA00023002"/>
    </source>
</evidence>
<dbReference type="SUPFAM" id="SSF51735">
    <property type="entry name" value="NAD(P)-binding Rossmann-fold domains"/>
    <property type="match status" value="1"/>
</dbReference>
<organism evidence="5 6">
    <name type="scientific">Streptomyces paromomycinus</name>
    <name type="common">Streptomyces rimosus subsp. paromomycinus</name>
    <dbReference type="NCBI Taxonomy" id="92743"/>
    <lineage>
        <taxon>Bacteria</taxon>
        <taxon>Bacillati</taxon>
        <taxon>Actinomycetota</taxon>
        <taxon>Actinomycetes</taxon>
        <taxon>Kitasatosporales</taxon>
        <taxon>Streptomycetaceae</taxon>
        <taxon>Streptomyces</taxon>
    </lineage>
</organism>
<dbReference type="InterPro" id="IPR057326">
    <property type="entry name" value="KR_dom"/>
</dbReference>
<dbReference type="PANTHER" id="PTHR42901">
    <property type="entry name" value="ALCOHOL DEHYDROGENASE"/>
    <property type="match status" value="1"/>
</dbReference>
<evidence type="ECO:0000259" key="4">
    <source>
        <dbReference type="SMART" id="SM00822"/>
    </source>
</evidence>
<dbReference type="PANTHER" id="PTHR42901:SF1">
    <property type="entry name" value="ALCOHOL DEHYDROGENASE"/>
    <property type="match status" value="1"/>
</dbReference>
<evidence type="ECO:0000313" key="5">
    <source>
        <dbReference type="EMBL" id="GCD41018.1"/>
    </source>
</evidence>
<dbReference type="CDD" id="cd05374">
    <property type="entry name" value="17beta-HSD-like_SDR_c"/>
    <property type="match status" value="1"/>
</dbReference>
<keyword evidence="6" id="KW-1185">Reference proteome</keyword>
<evidence type="ECO:0000256" key="1">
    <source>
        <dbReference type="ARBA" id="ARBA00006484"/>
    </source>
</evidence>
<dbReference type="EMBL" id="BHZD01000001">
    <property type="protein sequence ID" value="GCD41018.1"/>
    <property type="molecule type" value="Genomic_DNA"/>
</dbReference>
<dbReference type="AlphaFoldDB" id="A0A401VVD9"/>
<evidence type="ECO:0000313" key="6">
    <source>
        <dbReference type="Proteomes" id="UP000286746"/>
    </source>
</evidence>
<comment type="similarity">
    <text evidence="1 3">Belongs to the short-chain dehydrogenases/reductases (SDR) family.</text>
</comment>
<keyword evidence="2" id="KW-0560">Oxidoreductase</keyword>
<dbReference type="InterPro" id="IPR020904">
    <property type="entry name" value="Sc_DH/Rdtase_CS"/>
</dbReference>
<dbReference type="PRINTS" id="PR00080">
    <property type="entry name" value="SDRFAMILY"/>
</dbReference>
<dbReference type="SMART" id="SM00822">
    <property type="entry name" value="PKS_KR"/>
    <property type="match status" value="1"/>
</dbReference>
<name>A0A401VVD9_STREY</name>
<comment type="caution">
    <text evidence="5">The sequence shown here is derived from an EMBL/GenBank/DDBJ whole genome shotgun (WGS) entry which is preliminary data.</text>
</comment>
<proteinExistence type="inferred from homology"/>
<sequence length="274" mass="30304">MTAGKRILVTGAGSGFGRAAALRLAERGHHVIAAAENRPQMTGLIQEADRRGITLQVENLDVTSALHRRQAHTWDVDVLFNNAAVGEMGPLSEIPLELFRRVFEVNVFGHLALTQGFARQMVERGSGRIVWLSSIAGLTANPYLGPYCASKYAVEAIAQAMHDELKPLGVQVCTINPGPYQTGFNDRMGDALRVWFDRARSFSAEHFTTDLGVEVHLADDYGRMTGESQKDPEEIVELFVRVAEEDSGLFRNFLPADRIDEVKRQQAAIWDLGQ</sequence>
<protein>
    <submittedName>
        <fullName evidence="5">Putative short-chain dehydrogenase/reductase</fullName>
    </submittedName>
</protein>
<dbReference type="RefSeq" id="WP_125051684.1">
    <property type="nucleotide sequence ID" value="NZ_BHZD01000001.1"/>
</dbReference>
<dbReference type="GO" id="GO:0016491">
    <property type="term" value="F:oxidoreductase activity"/>
    <property type="evidence" value="ECO:0007669"/>
    <property type="project" value="UniProtKB-KW"/>
</dbReference>
<dbReference type="PRINTS" id="PR00081">
    <property type="entry name" value="GDHRDH"/>
</dbReference>
<dbReference type="InterPro" id="IPR002347">
    <property type="entry name" value="SDR_fam"/>
</dbReference>